<dbReference type="EMBL" id="LXQA010357945">
    <property type="protein sequence ID" value="MCI46465.1"/>
    <property type="molecule type" value="Genomic_DNA"/>
</dbReference>
<evidence type="ECO:0000313" key="2">
    <source>
        <dbReference type="Proteomes" id="UP000265520"/>
    </source>
</evidence>
<reference evidence="1 2" key="1">
    <citation type="journal article" date="2018" name="Front. Plant Sci.">
        <title>Red Clover (Trifolium pratense) and Zigzag Clover (T. medium) - A Picture of Genomic Similarities and Differences.</title>
        <authorList>
            <person name="Dluhosova J."/>
            <person name="Istvanek J."/>
            <person name="Nedelnik J."/>
            <person name="Repkova J."/>
        </authorList>
    </citation>
    <scope>NUCLEOTIDE SEQUENCE [LARGE SCALE GENOMIC DNA]</scope>
    <source>
        <strain evidence="2">cv. 10/8</strain>
        <tissue evidence="1">Leaf</tissue>
    </source>
</reference>
<dbReference type="AlphaFoldDB" id="A0A392SEY8"/>
<name>A0A392SEY8_9FABA</name>
<proteinExistence type="predicted"/>
<dbReference type="Proteomes" id="UP000265520">
    <property type="component" value="Unassembled WGS sequence"/>
</dbReference>
<keyword evidence="2" id="KW-1185">Reference proteome</keyword>
<comment type="caution">
    <text evidence="1">The sequence shown here is derived from an EMBL/GenBank/DDBJ whole genome shotgun (WGS) entry which is preliminary data.</text>
</comment>
<organism evidence="1 2">
    <name type="scientific">Trifolium medium</name>
    <dbReference type="NCBI Taxonomy" id="97028"/>
    <lineage>
        <taxon>Eukaryota</taxon>
        <taxon>Viridiplantae</taxon>
        <taxon>Streptophyta</taxon>
        <taxon>Embryophyta</taxon>
        <taxon>Tracheophyta</taxon>
        <taxon>Spermatophyta</taxon>
        <taxon>Magnoliopsida</taxon>
        <taxon>eudicotyledons</taxon>
        <taxon>Gunneridae</taxon>
        <taxon>Pentapetalae</taxon>
        <taxon>rosids</taxon>
        <taxon>fabids</taxon>
        <taxon>Fabales</taxon>
        <taxon>Fabaceae</taxon>
        <taxon>Papilionoideae</taxon>
        <taxon>50 kb inversion clade</taxon>
        <taxon>NPAAA clade</taxon>
        <taxon>Hologalegina</taxon>
        <taxon>IRL clade</taxon>
        <taxon>Trifolieae</taxon>
        <taxon>Trifolium</taxon>
    </lineage>
</organism>
<evidence type="ECO:0000313" key="1">
    <source>
        <dbReference type="EMBL" id="MCI46465.1"/>
    </source>
</evidence>
<accession>A0A392SEY8</accession>
<feature type="non-terminal residue" evidence="1">
    <location>
        <position position="1"/>
    </location>
</feature>
<protein>
    <submittedName>
        <fullName evidence="1">Uncharacterized protein</fullName>
    </submittedName>
</protein>
<sequence>YSCVRCNSEEEMDVVVLWSACGTAAAARGAADLTVLKV</sequence>